<evidence type="ECO:0000256" key="1">
    <source>
        <dbReference type="ARBA" id="ARBA00022723"/>
    </source>
</evidence>
<feature type="compositionally biased region" description="Polar residues" evidence="7">
    <location>
        <begin position="141"/>
        <end position="151"/>
    </location>
</feature>
<dbReference type="Pfam" id="PF23121">
    <property type="entry name" value="SPOC_AIPP2"/>
    <property type="match status" value="1"/>
</dbReference>
<dbReference type="PANTHER" id="PTHR33304">
    <property type="match status" value="1"/>
</dbReference>
<dbReference type="SMART" id="SM00249">
    <property type="entry name" value="PHD"/>
    <property type="match status" value="1"/>
</dbReference>
<keyword evidence="1" id="KW-0479">Metal-binding</keyword>
<evidence type="ECO:0000259" key="8">
    <source>
        <dbReference type="PROSITE" id="PS50016"/>
    </source>
</evidence>
<feature type="compositionally biased region" description="Basic and acidic residues" evidence="7">
    <location>
        <begin position="1665"/>
        <end position="1682"/>
    </location>
</feature>
<feature type="compositionally biased region" description="Polar residues" evidence="7">
    <location>
        <begin position="852"/>
        <end position="903"/>
    </location>
</feature>
<dbReference type="GO" id="GO:0008270">
    <property type="term" value="F:zinc ion binding"/>
    <property type="evidence" value="ECO:0007669"/>
    <property type="project" value="UniProtKB-KW"/>
</dbReference>
<feature type="compositionally biased region" description="Polar residues" evidence="7">
    <location>
        <begin position="820"/>
        <end position="832"/>
    </location>
</feature>
<dbReference type="InterPro" id="IPR013083">
    <property type="entry name" value="Znf_RING/FYVE/PHD"/>
</dbReference>
<feature type="region of interest" description="Disordered" evidence="7">
    <location>
        <begin position="141"/>
        <end position="178"/>
    </location>
</feature>
<dbReference type="GO" id="GO:0140566">
    <property type="term" value="F:histone reader activity"/>
    <property type="evidence" value="ECO:0007669"/>
    <property type="project" value="InterPro"/>
</dbReference>
<keyword evidence="4" id="KW-0805">Transcription regulation</keyword>
<dbReference type="SUPFAM" id="SSF57903">
    <property type="entry name" value="FYVE/PHD zinc finger"/>
    <property type="match status" value="1"/>
</dbReference>
<dbReference type="InterPro" id="IPR056280">
    <property type="entry name" value="AIPP2-like_SPOC"/>
</dbReference>
<evidence type="ECO:0000256" key="6">
    <source>
        <dbReference type="PROSITE-ProRule" id="PRU00146"/>
    </source>
</evidence>
<dbReference type="GO" id="GO:0034244">
    <property type="term" value="P:negative regulation of transcription elongation by RNA polymerase II"/>
    <property type="evidence" value="ECO:0007669"/>
    <property type="project" value="InterPro"/>
</dbReference>
<feature type="compositionally biased region" description="Polar residues" evidence="7">
    <location>
        <begin position="157"/>
        <end position="167"/>
    </location>
</feature>
<reference evidence="9" key="1">
    <citation type="submission" date="2019-08" db="EMBL/GenBank/DDBJ databases">
        <title>Reference gene set and small RNA set construction with multiple tissues from Davidia involucrata Baill.</title>
        <authorList>
            <person name="Yang H."/>
            <person name="Zhou C."/>
            <person name="Li G."/>
            <person name="Wang J."/>
            <person name="Gao P."/>
            <person name="Wang M."/>
            <person name="Wang R."/>
            <person name="Zhao Y."/>
        </authorList>
    </citation>
    <scope>NUCLEOTIDE SEQUENCE</scope>
    <source>
        <tissue evidence="9">Mixed with DoveR01_LX</tissue>
    </source>
</reference>
<dbReference type="InterPro" id="IPR011011">
    <property type="entry name" value="Znf_FYVE_PHD"/>
</dbReference>
<dbReference type="EMBL" id="GHES01024585">
    <property type="protein sequence ID" value="MPA55144.1"/>
    <property type="molecule type" value="Transcribed_RNA"/>
</dbReference>
<keyword evidence="2 6" id="KW-0863">Zinc-finger</keyword>
<feature type="compositionally biased region" description="Low complexity" evidence="7">
    <location>
        <begin position="781"/>
        <end position="791"/>
    </location>
</feature>
<feature type="region of interest" description="Disordered" evidence="7">
    <location>
        <begin position="401"/>
        <end position="433"/>
    </location>
</feature>
<dbReference type="InterPro" id="IPR019787">
    <property type="entry name" value="Znf_PHD-finger"/>
</dbReference>
<evidence type="ECO:0000256" key="3">
    <source>
        <dbReference type="ARBA" id="ARBA00022833"/>
    </source>
</evidence>
<evidence type="ECO:0000313" key="9">
    <source>
        <dbReference type="EMBL" id="MPA55144.1"/>
    </source>
</evidence>
<dbReference type="PANTHER" id="PTHR33304:SF9">
    <property type="entry name" value="RING_FYVE_PHD ZINC FINGER SUPERFAMILY PROTEIN"/>
    <property type="match status" value="1"/>
</dbReference>
<feature type="domain" description="PHD-type" evidence="8">
    <location>
        <begin position="479"/>
        <end position="530"/>
    </location>
</feature>
<feature type="region of interest" description="Disordered" evidence="7">
    <location>
        <begin position="1551"/>
        <end position="1582"/>
    </location>
</feature>
<feature type="compositionally biased region" description="Polar residues" evidence="7">
    <location>
        <begin position="802"/>
        <end position="813"/>
    </location>
</feature>
<evidence type="ECO:0000256" key="7">
    <source>
        <dbReference type="SAM" id="MobiDB-lite"/>
    </source>
</evidence>
<keyword evidence="3" id="KW-0862">Zinc</keyword>
<evidence type="ECO:0000256" key="5">
    <source>
        <dbReference type="ARBA" id="ARBA00023163"/>
    </source>
</evidence>
<dbReference type="Gene3D" id="3.30.40.10">
    <property type="entry name" value="Zinc/RING finger domain, C3HC4 (zinc finger)"/>
    <property type="match status" value="1"/>
</dbReference>
<evidence type="ECO:0000256" key="4">
    <source>
        <dbReference type="ARBA" id="ARBA00023015"/>
    </source>
</evidence>
<dbReference type="InterPro" id="IPR049914">
    <property type="entry name" value="PHD1-3/5-6"/>
</dbReference>
<dbReference type="PROSITE" id="PS50016">
    <property type="entry name" value="ZF_PHD_2"/>
    <property type="match status" value="1"/>
</dbReference>
<dbReference type="InterPro" id="IPR001965">
    <property type="entry name" value="Znf_PHD"/>
</dbReference>
<proteinExistence type="predicted"/>
<sequence length="1731" mass="188033">MAKRKERTLKELHNVTEIISEPEVTPVLRGSCLMQGPVDETDYDVQTIMVSSQDEKGFGMHSKSQKVHMRAESGTCNVCSAPCSSCMHINRALMGSNTDEFSDETCQGSAFSQSSVVPPVKSSACDNGQHTASETSNLFSVNSSHDSFSENAESKASLRTSDVSGTSEDAGMRTKLSSGGAVADDQLPLKPVCVSDQRTLKNKFEDPKDLEGHDDNIPCVSGAIDAKKLASYNNGNADRKNMPCSSASASSLVPEGYGKIVRFQTDISSLDSNCNAEGNHRNSRRQSSRYNEECFQKVPPPIILSTSCKLDLLVIPSSTDMDDGAGSPKVKNTGSHPPGCKSLSCNPKLKGLEEDSCSHLQGELPECLKEHLNPLLSKEAASDIVCGQKCASHKRDDIQNNKVSLAGGNSDALEKISPNADAETDNGTGGLAAEGLNASEQFEEVEKAVSVVSSDAQETSLQSQPVDESDDSDILEHDVKVCDICGDAGREDLLAICNRCSDGAEHTYCMREMLDKVPDGDWLCEECKFDDEIKKEKKDKFGTVDGNEKAQSSGKASAVNTNLFVKLDTKDSDAEEEKTNKDLLSAKASGKRHVEDIEVVSAAKRQALEPIMGSPKTSSPSKIATLSHDSSFKNLDKVKVRPAHQLYSGMHSINDTSETACSPTRGPRLQAPRGTLIKSNSFQSSNAKPKVKLVDEFVPQKQKSARELVSLDSKEGAVRLMGKSMSFKSANSGRLNASESKVKMLSPKFSLVQDLKGLKQAKDRNLFERKNSFKLERPTVNSVVTSSTVPPIKVDQKLPSRGETQSLPSPSNNREPKGMQSDSKLTTLSKLTSHAARKGSEIPVPSGEIKRQSSCLPSVVGASSTNGGSSSVEPKPNQTSPRDDPQSNTSNTADRSFCNSNESLLDGLPQPQESTILGDRIRESSVSRSRQNITAGGRSVPCQKCKELGHSAQFCTVDSPRSLAVDASAARSSREVMNGGNKLKAAIEAAMLKKPGIYRKNRVPDQSDELPMSSTNLNGEIASQDQSSISSNMMGMFSADELHEGHAVPRNSTADSSEQTTVNNVKQLSSLPTEAVNSKTEDACDGKPFIRDLPSHISAAMSGLLKISVIPEHEYIWQGGFEVHRSGKLPELCDGIQAHLSTCASPKVLKAVNMFPHKVLLNEVPRSSTWPIQFQESGVKEDNVALYFFAKDLESYEKSYKSLLESMMKSDLALKGNLDGLELLIFPSNQLPEKSQRWNMLFFLWAVFRGKRVNCLQPVSGSSKKICIPRDIPTAIMSLSENICSFGPVDKDLSTSARSCNVAVASEVPASMEIPCLPSEISGDCDIKVSSLELKGHFVQTNMAQPDCRLDSTSLPRIQMSSAQLRPGMRCSSAPLEEYVDPNCKLDTELQPSVQASRTFDGCPSSEKMPMDWDTPLDIKQTPSPFETLRVGTGEVDLVGSIVEEKKILAGANLSKDQVQFERNVKEEEGSLDSQIAPERETIMRDLIMKNLNSWQFDHRKRPRVDPIETGSKAAPAGTSQTIPWNEVGSVLVGGSESKKQKTGFSGLYECDSSRDTSSSRDGFASRVHDVGTSSPIKEERGHEACDKTVIPENLGNAERYFFPVDPHAAKCFSLGDNSVPWKVFSPKDEDLHHDVAPNLELALGAESKPSKQGILPFLVRRVDKKNEQDQPPEKLATKGEEDVSASLSLSLSFPFPDQEQTVKPVPETEQLLPETHVNTSLLLFRGFSDK</sequence>
<feature type="region of interest" description="Disordered" evidence="7">
    <location>
        <begin position="781"/>
        <end position="937"/>
    </location>
</feature>
<accession>A0A5B7AFT9</accession>
<name>A0A5B7AFT9_DAVIN</name>
<organism evidence="9">
    <name type="scientific">Davidia involucrata</name>
    <name type="common">Dove tree</name>
    <dbReference type="NCBI Taxonomy" id="16924"/>
    <lineage>
        <taxon>Eukaryota</taxon>
        <taxon>Viridiplantae</taxon>
        <taxon>Streptophyta</taxon>
        <taxon>Embryophyta</taxon>
        <taxon>Tracheophyta</taxon>
        <taxon>Spermatophyta</taxon>
        <taxon>Magnoliopsida</taxon>
        <taxon>eudicotyledons</taxon>
        <taxon>Gunneridae</taxon>
        <taxon>Pentapetalae</taxon>
        <taxon>asterids</taxon>
        <taxon>Cornales</taxon>
        <taxon>Nyssaceae</taxon>
        <taxon>Davidia</taxon>
    </lineage>
</organism>
<protein>
    <recommendedName>
        <fullName evidence="8">PHD-type domain-containing protein</fullName>
    </recommendedName>
</protein>
<evidence type="ECO:0000256" key="2">
    <source>
        <dbReference type="ARBA" id="ARBA00022771"/>
    </source>
</evidence>
<gene>
    <name evidence="9" type="ORF">Din_024585</name>
</gene>
<keyword evidence="5" id="KW-0804">Transcription</keyword>
<feature type="region of interest" description="Disordered" evidence="7">
    <location>
        <begin position="1665"/>
        <end position="1684"/>
    </location>
</feature>